<dbReference type="InterPro" id="IPR001849">
    <property type="entry name" value="PH_domain"/>
</dbReference>
<dbReference type="GO" id="GO:0055037">
    <property type="term" value="C:recycling endosome"/>
    <property type="evidence" value="ECO:0007669"/>
    <property type="project" value="TreeGrafter"/>
</dbReference>
<dbReference type="InterPro" id="IPR045188">
    <property type="entry name" value="Boi1/Boi2-like"/>
</dbReference>
<dbReference type="PANTHER" id="PTHR22902:SF27">
    <property type="entry name" value="PLECKSTRIN HOMOLOGY DOMAIN-CONTAINING FAMILY A MEMBER 3"/>
    <property type="match status" value="1"/>
</dbReference>
<dbReference type="PANTHER" id="PTHR22902">
    <property type="entry name" value="SESQUIPEDALIAN"/>
    <property type="match status" value="1"/>
</dbReference>
<dbReference type="Gene3D" id="2.30.29.30">
    <property type="entry name" value="Pleckstrin-homology domain (PH domain)/Phosphotyrosine-binding domain (PTB)"/>
    <property type="match status" value="1"/>
</dbReference>
<evidence type="ECO:0000256" key="2">
    <source>
        <dbReference type="SAM" id="Coils"/>
    </source>
</evidence>
<protein>
    <recommendedName>
        <fullName evidence="4">PH domain-containing protein</fullName>
    </recommendedName>
</protein>
<dbReference type="GO" id="GO:0042147">
    <property type="term" value="P:retrograde transport, endosome to Golgi"/>
    <property type="evidence" value="ECO:0007669"/>
    <property type="project" value="TreeGrafter"/>
</dbReference>
<dbReference type="Pfam" id="PF00169">
    <property type="entry name" value="PH"/>
    <property type="match status" value="1"/>
</dbReference>
<feature type="coiled-coil region" evidence="2">
    <location>
        <begin position="314"/>
        <end position="348"/>
    </location>
</feature>
<feature type="domain" description="PH" evidence="4">
    <location>
        <begin position="56"/>
        <end position="150"/>
    </location>
</feature>
<evidence type="ECO:0000313" key="6">
    <source>
        <dbReference type="Proteomes" id="UP001230188"/>
    </source>
</evidence>
<feature type="compositionally biased region" description="Low complexity" evidence="3">
    <location>
        <begin position="425"/>
        <end position="443"/>
    </location>
</feature>
<dbReference type="InterPro" id="IPR011993">
    <property type="entry name" value="PH-like_dom_sf"/>
</dbReference>
<name>A0AAD7XIZ7_9STRA</name>
<comment type="caution">
    <text evidence="5">The sequence shown here is derived from an EMBL/GenBank/DDBJ whole genome shotgun (WGS) entry which is preliminary data.</text>
</comment>
<dbReference type="SMART" id="SM00233">
    <property type="entry name" value="PH"/>
    <property type="match status" value="1"/>
</dbReference>
<keyword evidence="6" id="KW-1185">Reference proteome</keyword>
<feature type="compositionally biased region" description="Low complexity" evidence="3">
    <location>
        <begin position="553"/>
        <end position="567"/>
    </location>
</feature>
<reference evidence="5" key="1">
    <citation type="submission" date="2023-01" db="EMBL/GenBank/DDBJ databases">
        <title>Metagenome sequencing of chrysophaentin producing Chrysophaeum taylorii.</title>
        <authorList>
            <person name="Davison J."/>
            <person name="Bewley C."/>
        </authorList>
    </citation>
    <scope>NUCLEOTIDE SEQUENCE</scope>
    <source>
        <strain evidence="5">NIES-1699</strain>
    </source>
</reference>
<proteinExistence type="predicted"/>
<evidence type="ECO:0000256" key="3">
    <source>
        <dbReference type="SAM" id="MobiDB-lite"/>
    </source>
</evidence>
<feature type="region of interest" description="Disordered" evidence="3">
    <location>
        <begin position="507"/>
        <end position="629"/>
    </location>
</feature>
<dbReference type="EMBL" id="JAQMWT010000348">
    <property type="protein sequence ID" value="KAJ8603622.1"/>
    <property type="molecule type" value="Genomic_DNA"/>
</dbReference>
<dbReference type="SUPFAM" id="SSF50729">
    <property type="entry name" value="PH domain-like"/>
    <property type="match status" value="1"/>
</dbReference>
<dbReference type="GO" id="GO:0005829">
    <property type="term" value="C:cytosol"/>
    <property type="evidence" value="ECO:0007669"/>
    <property type="project" value="GOC"/>
</dbReference>
<feature type="coiled-coil region" evidence="2">
    <location>
        <begin position="244"/>
        <end position="285"/>
    </location>
</feature>
<dbReference type="GO" id="GO:0005769">
    <property type="term" value="C:early endosome"/>
    <property type="evidence" value="ECO:0007669"/>
    <property type="project" value="TreeGrafter"/>
</dbReference>
<dbReference type="Proteomes" id="UP001230188">
    <property type="component" value="Unassembled WGS sequence"/>
</dbReference>
<accession>A0AAD7XIZ7</accession>
<evidence type="ECO:0000313" key="5">
    <source>
        <dbReference type="EMBL" id="KAJ8603622.1"/>
    </source>
</evidence>
<evidence type="ECO:0000256" key="1">
    <source>
        <dbReference type="ARBA" id="ARBA00022553"/>
    </source>
</evidence>
<keyword evidence="1" id="KW-0597">Phosphoprotein</keyword>
<keyword evidence="2" id="KW-0175">Coiled coil</keyword>
<evidence type="ECO:0000259" key="4">
    <source>
        <dbReference type="PROSITE" id="PS50003"/>
    </source>
</evidence>
<dbReference type="PROSITE" id="PS50003">
    <property type="entry name" value="PH_DOMAIN"/>
    <property type="match status" value="1"/>
</dbReference>
<dbReference type="GO" id="GO:0001881">
    <property type="term" value="P:receptor recycling"/>
    <property type="evidence" value="ECO:0007669"/>
    <property type="project" value="TreeGrafter"/>
</dbReference>
<sequence>MSKGGLVGSAQSGADRYRRRLLAAAGLSNNLLFSNLNTTVTIKSSPPKSAEETARLGIVSGFLTKRNEQHSWQRRFCALVPQSLLYYFEDEGSDTPRGIIDLEYYTDITAQPNNVVKMSAPESSHRTFYFQADSEEEMNSWMSALVRERYFVLRDERDAYQELQYDFQAQSEAQADEVKRAQAERARALELEGRTLREEAEVAHQLHELLESVDPQQRPSADGRLEDDAVAALDRSGRALVERVSDLEARLSESKTGAERLEEELREYQDEVSALTAELATEAAALQKEQVCKQTEMEDVASFRRELEEGEVNLGIIERTKQSAENRVAELTEQKKLLVREVKASRKLLAEKKASAVLREPTDDDDYDDDDAASPPPLAPPPHEEDFDAAPTAPLPEPPARSLSVSMAMTPPFKLPFSFDSPSNATTTKRTAAAAAAAKPALTADDDEPRPAFVLRCKRCDGTLEGPRNSTCTCAEPLLTDPPPATQISAYLKTFASKSAALFASSKHRASPLILQEEEEEEEEEGKKNGVARDAATSYARNLDDDDDDDAKNNAPPAAATSASSSTPDDDDDAPHPFSSSLEKAAGAVTNGAKSGRGGGAAPGEEDKNPPPRCCSAADDADPKNLVSL</sequence>
<organism evidence="5 6">
    <name type="scientific">Chrysophaeum taylorii</name>
    <dbReference type="NCBI Taxonomy" id="2483200"/>
    <lineage>
        <taxon>Eukaryota</taxon>
        <taxon>Sar</taxon>
        <taxon>Stramenopiles</taxon>
        <taxon>Ochrophyta</taxon>
        <taxon>Pelagophyceae</taxon>
        <taxon>Pelagomonadales</taxon>
        <taxon>Pelagomonadaceae</taxon>
        <taxon>Chrysophaeum</taxon>
    </lineage>
</organism>
<gene>
    <name evidence="5" type="ORF">CTAYLR_004865</name>
</gene>
<feature type="compositionally biased region" description="Acidic residues" evidence="3">
    <location>
        <begin position="362"/>
        <end position="372"/>
    </location>
</feature>
<feature type="region of interest" description="Disordered" evidence="3">
    <location>
        <begin position="355"/>
        <end position="447"/>
    </location>
</feature>
<dbReference type="AlphaFoldDB" id="A0AAD7XIZ7"/>
<dbReference type="GO" id="GO:0007032">
    <property type="term" value="P:endosome organization"/>
    <property type="evidence" value="ECO:0007669"/>
    <property type="project" value="TreeGrafter"/>
</dbReference>
<dbReference type="GO" id="GO:0005802">
    <property type="term" value="C:trans-Golgi network"/>
    <property type="evidence" value="ECO:0007669"/>
    <property type="project" value="TreeGrafter"/>
</dbReference>